<gene>
    <name evidence="2" type="ORF">D9758_004794</name>
</gene>
<dbReference type="AlphaFoldDB" id="A0A8H5LJ58"/>
<feature type="compositionally biased region" description="Basic and acidic residues" evidence="1">
    <location>
        <begin position="142"/>
        <end position="154"/>
    </location>
</feature>
<keyword evidence="3" id="KW-1185">Reference proteome</keyword>
<protein>
    <submittedName>
        <fullName evidence="2">Uncharacterized protein</fullName>
    </submittedName>
</protein>
<feature type="region of interest" description="Disordered" evidence="1">
    <location>
        <begin position="220"/>
        <end position="249"/>
    </location>
</feature>
<proteinExistence type="predicted"/>
<reference evidence="2 3" key="1">
    <citation type="journal article" date="2020" name="ISME J.">
        <title>Uncovering the hidden diversity of litter-decomposition mechanisms in mushroom-forming fungi.</title>
        <authorList>
            <person name="Floudas D."/>
            <person name="Bentzer J."/>
            <person name="Ahren D."/>
            <person name="Johansson T."/>
            <person name="Persson P."/>
            <person name="Tunlid A."/>
        </authorList>
    </citation>
    <scope>NUCLEOTIDE SEQUENCE [LARGE SCALE GENOMIC DNA]</scope>
    <source>
        <strain evidence="2 3">CBS 291.85</strain>
    </source>
</reference>
<feature type="compositionally biased region" description="Low complexity" evidence="1">
    <location>
        <begin position="227"/>
        <end position="243"/>
    </location>
</feature>
<dbReference type="Proteomes" id="UP000559256">
    <property type="component" value="Unassembled WGS sequence"/>
</dbReference>
<comment type="caution">
    <text evidence="2">The sequence shown here is derived from an EMBL/GenBank/DDBJ whole genome shotgun (WGS) entry which is preliminary data.</text>
</comment>
<name>A0A8H5LJ58_9AGAR</name>
<sequence length="327" mass="36052">MKEGVVGFLLGGWVRDSAVSRKEKEKEKSRDKTGEPSRKARPEPLRLDETEDPNVPKQRHRTASVLGLSSSLGRSSGKTAIGSGFARLIGKGHGPFSFEPPVPSPTNNHSGHDHDRHPGEGAFSDGELTATERDRERRRREKEKTRDREREKPTTKSRHRARFEDNSPPPPSLPAKYASSSVRPNGKGRSLDLGIGLAWAPSKVREDALLPSGVLMNGLNNSRKSHSASSRRGLSRAAGAAGAEMDDRDRSRVGKEIADMFKTALDAEGFAKFKKYVLQFDAHEIPFDGPTGIISRAERLLDKSSNLEADRKRRLVDSLVRIILQNA</sequence>
<evidence type="ECO:0000313" key="3">
    <source>
        <dbReference type="Proteomes" id="UP000559256"/>
    </source>
</evidence>
<dbReference type="EMBL" id="JAACJM010000047">
    <property type="protein sequence ID" value="KAF5359064.1"/>
    <property type="molecule type" value="Genomic_DNA"/>
</dbReference>
<dbReference type="OrthoDB" id="3260940at2759"/>
<evidence type="ECO:0000256" key="1">
    <source>
        <dbReference type="SAM" id="MobiDB-lite"/>
    </source>
</evidence>
<organism evidence="2 3">
    <name type="scientific">Tetrapyrgos nigripes</name>
    <dbReference type="NCBI Taxonomy" id="182062"/>
    <lineage>
        <taxon>Eukaryota</taxon>
        <taxon>Fungi</taxon>
        <taxon>Dikarya</taxon>
        <taxon>Basidiomycota</taxon>
        <taxon>Agaricomycotina</taxon>
        <taxon>Agaricomycetes</taxon>
        <taxon>Agaricomycetidae</taxon>
        <taxon>Agaricales</taxon>
        <taxon>Marasmiineae</taxon>
        <taxon>Marasmiaceae</taxon>
        <taxon>Tetrapyrgos</taxon>
    </lineage>
</organism>
<feature type="compositionally biased region" description="Basic and acidic residues" evidence="1">
    <location>
        <begin position="110"/>
        <end position="119"/>
    </location>
</feature>
<feature type="compositionally biased region" description="Low complexity" evidence="1">
    <location>
        <begin position="64"/>
        <end position="77"/>
    </location>
</feature>
<accession>A0A8H5LJ58</accession>
<feature type="region of interest" description="Disordered" evidence="1">
    <location>
        <begin position="17"/>
        <end position="186"/>
    </location>
</feature>
<feature type="compositionally biased region" description="Basic and acidic residues" evidence="1">
    <location>
        <begin position="18"/>
        <end position="48"/>
    </location>
</feature>
<evidence type="ECO:0000313" key="2">
    <source>
        <dbReference type="EMBL" id="KAF5359064.1"/>
    </source>
</evidence>